<evidence type="ECO:0000256" key="2">
    <source>
        <dbReference type="SAM" id="SignalP"/>
    </source>
</evidence>
<feature type="region of interest" description="Disordered" evidence="1">
    <location>
        <begin position="23"/>
        <end position="122"/>
    </location>
</feature>
<reference evidence="3 4" key="1">
    <citation type="submission" date="2018-09" db="EMBL/GenBank/DDBJ databases">
        <title>Genomic investigation of the strawberry pathogen Phytophthora fragariae indicates pathogenicity is determined by transcriptional variation in three key races.</title>
        <authorList>
            <person name="Adams T.M."/>
            <person name="Armitage A.D."/>
            <person name="Sobczyk M.K."/>
            <person name="Bates H.J."/>
            <person name="Dunwell J.M."/>
            <person name="Nellist C.F."/>
            <person name="Harrison R.J."/>
        </authorList>
    </citation>
    <scope>NUCLEOTIDE SEQUENCE [LARGE SCALE GENOMIC DNA]</scope>
    <source>
        <strain evidence="3 4">NOV-77</strain>
    </source>
</reference>
<sequence>MMISKTICALCVAAAVFSSSAAAASAGAPQTDGRRPTLQSLREQEGGFATDGLRQDNTANMTGADAPPRAGRPQRPPEPPRGAGGEDTAAERPSTSGTELTDATPSREGAAAPRAWSAEGTRQLRETLGERTMGDTATPAEIQRLYSIATAAYPLHADSALRPMTSDEVAAMDAYVNRRLELPAPPTFLSCTATGLKRAAMLVFHHEHVEAALIADVPANVHLGKYISRQSILRELVAANGGDEAGRLRMKRFIKAA</sequence>
<proteinExistence type="predicted"/>
<feature type="signal peptide" evidence="2">
    <location>
        <begin position="1"/>
        <end position="23"/>
    </location>
</feature>
<feature type="chain" id="PRO_5026012371" description="RxLR effector protein" evidence="2">
    <location>
        <begin position="24"/>
        <end position="257"/>
    </location>
</feature>
<evidence type="ECO:0008006" key="5">
    <source>
        <dbReference type="Google" id="ProtNLM"/>
    </source>
</evidence>
<feature type="compositionally biased region" description="Low complexity" evidence="1">
    <location>
        <begin position="63"/>
        <end position="73"/>
    </location>
</feature>
<protein>
    <recommendedName>
        <fullName evidence="5">RxLR effector protein</fullName>
    </recommendedName>
</protein>
<keyword evidence="2" id="KW-0732">Signal</keyword>
<dbReference type="AlphaFoldDB" id="A0A6G0QF21"/>
<comment type="caution">
    <text evidence="3">The sequence shown here is derived from an EMBL/GenBank/DDBJ whole genome shotgun (WGS) entry which is preliminary data.</text>
</comment>
<dbReference type="EMBL" id="QXFY01003595">
    <property type="protein sequence ID" value="KAE9283688.1"/>
    <property type="molecule type" value="Genomic_DNA"/>
</dbReference>
<dbReference type="Proteomes" id="UP000486351">
    <property type="component" value="Unassembled WGS sequence"/>
</dbReference>
<organism evidence="3 4">
    <name type="scientific">Phytophthora fragariae</name>
    <dbReference type="NCBI Taxonomy" id="53985"/>
    <lineage>
        <taxon>Eukaryota</taxon>
        <taxon>Sar</taxon>
        <taxon>Stramenopiles</taxon>
        <taxon>Oomycota</taxon>
        <taxon>Peronosporomycetes</taxon>
        <taxon>Peronosporales</taxon>
        <taxon>Peronosporaceae</taxon>
        <taxon>Phytophthora</taxon>
    </lineage>
</organism>
<feature type="compositionally biased region" description="Polar residues" evidence="1">
    <location>
        <begin position="93"/>
        <end position="104"/>
    </location>
</feature>
<accession>A0A6G0QF21</accession>
<gene>
    <name evidence="3" type="ORF">PF008_g27339</name>
</gene>
<evidence type="ECO:0000313" key="3">
    <source>
        <dbReference type="EMBL" id="KAE9283688.1"/>
    </source>
</evidence>
<name>A0A6G0QF21_9STRA</name>
<evidence type="ECO:0000313" key="4">
    <source>
        <dbReference type="Proteomes" id="UP000486351"/>
    </source>
</evidence>
<evidence type="ECO:0000256" key="1">
    <source>
        <dbReference type="SAM" id="MobiDB-lite"/>
    </source>
</evidence>